<dbReference type="Proteomes" id="UP000715781">
    <property type="component" value="Unassembled WGS sequence"/>
</dbReference>
<sequence length="384" mass="44307">MQDFVGERPFDNYRVAITDPSHFFGRSELINTMLKSPFQVRILLGGRRLGKTSALRAVEWNLLNPKTNYSRHAFPVLINLQLEQPKDLDNLRYLLIARLREAIERWREVPLAEIRQMYRDFLSQIKGGEVTLSFLKQLDIKLNINNPDSERRLNNDSFRLAFLKTTEELRKLNFQGVCFLIDGAEFIVRQNWATDAWSYLRGLKDTDTAIKPCLGLLLSGYRDLKEYQQRVGSPLLNIAEIEWLAPLTEEETKQLISDRAEQEKISLSEDKITSVIEWSGCHPYLIQQALNLIFDSNHQQDSRANLIDKLLQQHDKDFSAWWNAEHLSGSFGEDERKIYSALIEKRKATAKDLAQYTSFSRAKVIDALEVIAGTGIICQLDNDS</sequence>
<dbReference type="PANTHER" id="PTHR34301">
    <property type="entry name" value="DNA-BINDING PROTEIN-RELATED"/>
    <property type="match status" value="1"/>
</dbReference>
<accession>A0A951PXV6</accession>
<dbReference type="SUPFAM" id="SSF52540">
    <property type="entry name" value="P-loop containing nucleoside triphosphate hydrolases"/>
    <property type="match status" value="1"/>
</dbReference>
<protein>
    <submittedName>
        <fullName evidence="1">ATP-binding protein</fullName>
    </submittedName>
</protein>
<dbReference type="EMBL" id="JAHHHN010000003">
    <property type="protein sequence ID" value="MBW4561006.1"/>
    <property type="molecule type" value="Genomic_DNA"/>
</dbReference>
<comment type="caution">
    <text evidence="1">The sequence shown here is derived from an EMBL/GenBank/DDBJ whole genome shotgun (WGS) entry which is preliminary data.</text>
</comment>
<keyword evidence="1" id="KW-0067">ATP-binding</keyword>
<dbReference type="PANTHER" id="PTHR34301:SF8">
    <property type="entry name" value="ATPASE DOMAIN-CONTAINING PROTEIN"/>
    <property type="match status" value="1"/>
</dbReference>
<name>A0A951PXV6_9NOST</name>
<reference evidence="1" key="1">
    <citation type="submission" date="2021-05" db="EMBL/GenBank/DDBJ databases">
        <authorList>
            <person name="Pietrasiak N."/>
            <person name="Ward R."/>
            <person name="Stajich J.E."/>
            <person name="Kurbessoian T."/>
        </authorList>
    </citation>
    <scope>NUCLEOTIDE SEQUENCE</scope>
    <source>
        <strain evidence="1">JT2-VF2</strain>
    </source>
</reference>
<organism evidence="1 2">
    <name type="scientific">Mojavia pulchra JT2-VF2</name>
    <dbReference type="NCBI Taxonomy" id="287848"/>
    <lineage>
        <taxon>Bacteria</taxon>
        <taxon>Bacillati</taxon>
        <taxon>Cyanobacteriota</taxon>
        <taxon>Cyanophyceae</taxon>
        <taxon>Nostocales</taxon>
        <taxon>Nostocaceae</taxon>
    </lineage>
</organism>
<reference evidence="1" key="2">
    <citation type="journal article" date="2022" name="Microbiol. Resour. Announc.">
        <title>Metagenome Sequencing to Explore Phylogenomics of Terrestrial Cyanobacteria.</title>
        <authorList>
            <person name="Ward R.D."/>
            <person name="Stajich J.E."/>
            <person name="Johansen J.R."/>
            <person name="Huntemann M."/>
            <person name="Clum A."/>
            <person name="Foster B."/>
            <person name="Foster B."/>
            <person name="Roux S."/>
            <person name="Palaniappan K."/>
            <person name="Varghese N."/>
            <person name="Mukherjee S."/>
            <person name="Reddy T.B.K."/>
            <person name="Daum C."/>
            <person name="Copeland A."/>
            <person name="Chen I.A."/>
            <person name="Ivanova N.N."/>
            <person name="Kyrpides N.C."/>
            <person name="Shapiro N."/>
            <person name="Eloe-Fadrosh E.A."/>
            <person name="Pietrasiak N."/>
        </authorList>
    </citation>
    <scope>NUCLEOTIDE SEQUENCE</scope>
    <source>
        <strain evidence="1">JT2-VF2</strain>
    </source>
</reference>
<dbReference type="GO" id="GO:0005524">
    <property type="term" value="F:ATP binding"/>
    <property type="evidence" value="ECO:0007669"/>
    <property type="project" value="UniProtKB-KW"/>
</dbReference>
<proteinExistence type="predicted"/>
<evidence type="ECO:0000313" key="1">
    <source>
        <dbReference type="EMBL" id="MBW4561006.1"/>
    </source>
</evidence>
<keyword evidence="1" id="KW-0547">Nucleotide-binding</keyword>
<dbReference type="InterPro" id="IPR036388">
    <property type="entry name" value="WH-like_DNA-bd_sf"/>
</dbReference>
<gene>
    <name evidence="1" type="ORF">KME32_07565</name>
</gene>
<dbReference type="InterPro" id="IPR027417">
    <property type="entry name" value="P-loop_NTPase"/>
</dbReference>
<evidence type="ECO:0000313" key="2">
    <source>
        <dbReference type="Proteomes" id="UP000715781"/>
    </source>
</evidence>
<dbReference type="Gene3D" id="1.10.10.10">
    <property type="entry name" value="Winged helix-like DNA-binding domain superfamily/Winged helix DNA-binding domain"/>
    <property type="match status" value="1"/>
</dbReference>
<dbReference type="Gene3D" id="3.40.50.300">
    <property type="entry name" value="P-loop containing nucleotide triphosphate hydrolases"/>
    <property type="match status" value="1"/>
</dbReference>
<dbReference type="AlphaFoldDB" id="A0A951PXV6"/>